<evidence type="ECO:0000256" key="4">
    <source>
        <dbReference type="ARBA" id="ARBA00049091"/>
    </source>
</evidence>
<dbReference type="PANTHER" id="PTHR11592:SF78">
    <property type="entry name" value="GLUTATHIONE PEROXIDASE"/>
    <property type="match status" value="1"/>
</dbReference>
<dbReference type="GO" id="GO:0034599">
    <property type="term" value="P:cellular response to oxidative stress"/>
    <property type="evidence" value="ECO:0007669"/>
    <property type="project" value="TreeGrafter"/>
</dbReference>
<comment type="similarity">
    <text evidence="1 6">Belongs to the glutathione peroxidase family.</text>
</comment>
<evidence type="ECO:0000313" key="8">
    <source>
        <dbReference type="Proteomes" id="UP000070544"/>
    </source>
</evidence>
<dbReference type="GO" id="GO:0140824">
    <property type="term" value="F:thioredoxin-dependent peroxiredoxin activity"/>
    <property type="evidence" value="ECO:0007669"/>
    <property type="project" value="UniProtKB-EC"/>
</dbReference>
<gene>
    <name evidence="7" type="ORF">M427DRAFT_100372</name>
</gene>
<dbReference type="PROSITE" id="PS00763">
    <property type="entry name" value="GLUTATHIONE_PEROXID_2"/>
    <property type="match status" value="1"/>
</dbReference>
<comment type="catalytic activity">
    <reaction evidence="4">
        <text>a hydroperoxide + [thioredoxin]-dithiol = an alcohol + [thioredoxin]-disulfide + H2O</text>
        <dbReference type="Rhea" id="RHEA:62620"/>
        <dbReference type="Rhea" id="RHEA-COMP:10698"/>
        <dbReference type="Rhea" id="RHEA-COMP:10700"/>
        <dbReference type="ChEBI" id="CHEBI:15377"/>
        <dbReference type="ChEBI" id="CHEBI:29950"/>
        <dbReference type="ChEBI" id="CHEBI:30879"/>
        <dbReference type="ChEBI" id="CHEBI:35924"/>
        <dbReference type="ChEBI" id="CHEBI:50058"/>
        <dbReference type="EC" id="1.11.1.24"/>
    </reaction>
</comment>
<dbReference type="FunFam" id="3.40.30.10:FF:000010">
    <property type="entry name" value="Glutathione peroxidase"/>
    <property type="match status" value="1"/>
</dbReference>
<dbReference type="AlphaFoldDB" id="A0A139AAB0"/>
<dbReference type="PROSITE" id="PS00460">
    <property type="entry name" value="GLUTATHIONE_PEROXID_1"/>
    <property type="match status" value="1"/>
</dbReference>
<dbReference type="Proteomes" id="UP000070544">
    <property type="component" value="Unassembled WGS sequence"/>
</dbReference>
<dbReference type="OrthoDB" id="446890at2759"/>
<accession>A0A139AAB0</accession>
<sequence>MSLYDFTPTDAKRQPFPLKNLAGKVVLVVNVASACGFTPQYTGLQALYDKYQARGLEIVGFPCNQFGKQEQGTEEEILTFCSTKYSVTFPIMKKIEVNGANTDPLYAFLKAAKGGGDIKWNFEKFLVGKDGKVVDRYNSRKTPAELDSIIASLL</sequence>
<dbReference type="InterPro" id="IPR000889">
    <property type="entry name" value="Glutathione_peroxidase"/>
</dbReference>
<evidence type="ECO:0000313" key="7">
    <source>
        <dbReference type="EMBL" id="KXS13638.1"/>
    </source>
</evidence>
<dbReference type="CDD" id="cd00340">
    <property type="entry name" value="GSH_Peroxidase"/>
    <property type="match status" value="1"/>
</dbReference>
<evidence type="ECO:0000256" key="3">
    <source>
        <dbReference type="ARBA" id="ARBA00023002"/>
    </source>
</evidence>
<proteinExistence type="inferred from homology"/>
<organism evidence="7 8">
    <name type="scientific">Gonapodya prolifera (strain JEL478)</name>
    <name type="common">Monoblepharis prolifera</name>
    <dbReference type="NCBI Taxonomy" id="1344416"/>
    <lineage>
        <taxon>Eukaryota</taxon>
        <taxon>Fungi</taxon>
        <taxon>Fungi incertae sedis</taxon>
        <taxon>Chytridiomycota</taxon>
        <taxon>Chytridiomycota incertae sedis</taxon>
        <taxon>Monoblepharidomycetes</taxon>
        <taxon>Monoblepharidales</taxon>
        <taxon>Gonapodyaceae</taxon>
        <taxon>Gonapodya</taxon>
    </lineage>
</organism>
<dbReference type="STRING" id="1344416.A0A139AAB0"/>
<evidence type="ECO:0000256" key="2">
    <source>
        <dbReference type="ARBA" id="ARBA00022559"/>
    </source>
</evidence>
<dbReference type="PANTHER" id="PTHR11592">
    <property type="entry name" value="GLUTATHIONE PEROXIDASE"/>
    <property type="match status" value="1"/>
</dbReference>
<dbReference type="Pfam" id="PF00255">
    <property type="entry name" value="GSHPx"/>
    <property type="match status" value="1"/>
</dbReference>
<keyword evidence="2 6" id="KW-0575">Peroxidase</keyword>
<dbReference type="InterPro" id="IPR036249">
    <property type="entry name" value="Thioredoxin-like_sf"/>
</dbReference>
<keyword evidence="8" id="KW-1185">Reference proteome</keyword>
<name>A0A139AAB0_GONPJ</name>
<evidence type="ECO:0000256" key="5">
    <source>
        <dbReference type="PIRSR" id="PIRSR000303-1"/>
    </source>
</evidence>
<dbReference type="PRINTS" id="PR01011">
    <property type="entry name" value="GLUTPROXDASE"/>
</dbReference>
<protein>
    <recommendedName>
        <fullName evidence="6">Glutathione peroxidase</fullName>
    </recommendedName>
</protein>
<dbReference type="SUPFAM" id="SSF52833">
    <property type="entry name" value="Thioredoxin-like"/>
    <property type="match status" value="1"/>
</dbReference>
<keyword evidence="3 6" id="KW-0560">Oxidoreductase</keyword>
<evidence type="ECO:0000256" key="1">
    <source>
        <dbReference type="ARBA" id="ARBA00006926"/>
    </source>
</evidence>
<dbReference type="InterPro" id="IPR029760">
    <property type="entry name" value="GPX_CS"/>
</dbReference>
<dbReference type="PROSITE" id="PS51355">
    <property type="entry name" value="GLUTATHIONE_PEROXID_3"/>
    <property type="match status" value="1"/>
</dbReference>
<dbReference type="InterPro" id="IPR029759">
    <property type="entry name" value="GPX_AS"/>
</dbReference>
<feature type="active site" evidence="5">
    <location>
        <position position="35"/>
    </location>
</feature>
<dbReference type="EMBL" id="KQ965776">
    <property type="protein sequence ID" value="KXS13638.1"/>
    <property type="molecule type" value="Genomic_DNA"/>
</dbReference>
<dbReference type="Gene3D" id="3.40.30.10">
    <property type="entry name" value="Glutaredoxin"/>
    <property type="match status" value="1"/>
</dbReference>
<reference evidence="7 8" key="1">
    <citation type="journal article" date="2015" name="Genome Biol. Evol.">
        <title>Phylogenomic analyses indicate that early fungi evolved digesting cell walls of algal ancestors of land plants.</title>
        <authorList>
            <person name="Chang Y."/>
            <person name="Wang S."/>
            <person name="Sekimoto S."/>
            <person name="Aerts A.L."/>
            <person name="Choi C."/>
            <person name="Clum A."/>
            <person name="LaButti K.M."/>
            <person name="Lindquist E.A."/>
            <person name="Yee Ngan C."/>
            <person name="Ohm R.A."/>
            <person name="Salamov A.A."/>
            <person name="Grigoriev I.V."/>
            <person name="Spatafora J.W."/>
            <person name="Berbee M.L."/>
        </authorList>
    </citation>
    <scope>NUCLEOTIDE SEQUENCE [LARGE SCALE GENOMIC DNA]</scope>
    <source>
        <strain evidence="7 8">JEL478</strain>
    </source>
</reference>
<evidence type="ECO:0000256" key="6">
    <source>
        <dbReference type="RuleBase" id="RU000499"/>
    </source>
</evidence>
<dbReference type="OMA" id="QCGLTKQ"/>
<dbReference type="PIRSF" id="PIRSF000303">
    <property type="entry name" value="Glutathion_perox"/>
    <property type="match status" value="1"/>
</dbReference>